<dbReference type="KEGG" id="fya:KMW28_23580"/>
<evidence type="ECO:0000259" key="1">
    <source>
        <dbReference type="Pfam" id="PF25840"/>
    </source>
</evidence>
<dbReference type="RefSeq" id="WP_169661940.1">
    <property type="nucleotide sequence ID" value="NZ_CP076133.1"/>
</dbReference>
<organism evidence="3 4">
    <name type="scientific">Flammeovirga yaeyamensis</name>
    <dbReference type="NCBI Taxonomy" id="367791"/>
    <lineage>
        <taxon>Bacteria</taxon>
        <taxon>Pseudomonadati</taxon>
        <taxon>Bacteroidota</taxon>
        <taxon>Cytophagia</taxon>
        <taxon>Cytophagales</taxon>
        <taxon>Flammeovirgaceae</taxon>
        <taxon>Flammeovirga</taxon>
    </lineage>
</organism>
<feature type="domain" description="Broad-specificity ulvan lyase N-terminal" evidence="1">
    <location>
        <begin position="49"/>
        <end position="399"/>
    </location>
</feature>
<accession>A0AAX1ND12</accession>
<dbReference type="PROSITE" id="PS51257">
    <property type="entry name" value="PROKAR_LIPOPROTEIN"/>
    <property type="match status" value="1"/>
</dbReference>
<dbReference type="InterPro" id="IPR058907">
    <property type="entry name" value="P29_N"/>
</dbReference>
<dbReference type="EMBL" id="CP076133">
    <property type="protein sequence ID" value="QWG05404.1"/>
    <property type="molecule type" value="Genomic_DNA"/>
</dbReference>
<dbReference type="InterPro" id="IPR008929">
    <property type="entry name" value="Chondroitin_lyas"/>
</dbReference>
<protein>
    <submittedName>
        <fullName evidence="3">Uncharacterized protein</fullName>
    </submittedName>
</protein>
<proteinExistence type="predicted"/>
<feature type="domain" description="Broad-specificity ulvan lyase C-terminal" evidence="2">
    <location>
        <begin position="406"/>
        <end position="641"/>
    </location>
</feature>
<evidence type="ECO:0000313" key="4">
    <source>
        <dbReference type="Proteomes" id="UP000678679"/>
    </source>
</evidence>
<dbReference type="Proteomes" id="UP000678679">
    <property type="component" value="Chromosome 2"/>
</dbReference>
<dbReference type="AlphaFoldDB" id="A0AAX1ND12"/>
<evidence type="ECO:0000259" key="2">
    <source>
        <dbReference type="Pfam" id="PF25841"/>
    </source>
</evidence>
<reference evidence="3 4" key="1">
    <citation type="submission" date="2021-05" db="EMBL/GenBank/DDBJ databases">
        <title>Comparative genomic studies on the polysaccharide-degrading batcterial strains of the Flammeovirga genus.</title>
        <authorList>
            <person name="Zewei F."/>
            <person name="Zheng Z."/>
            <person name="Yu L."/>
            <person name="Ruyue G."/>
            <person name="Yanhong M."/>
            <person name="Yuanyuan C."/>
            <person name="Jingyan G."/>
            <person name="Wenjun H."/>
        </authorList>
    </citation>
    <scope>NUCLEOTIDE SEQUENCE [LARGE SCALE GENOMIC DNA]</scope>
    <source>
        <strain evidence="3 4">NBRC:100898</strain>
    </source>
</reference>
<sequence length="642" mass="71913">MKRRNFLINSAMLGVGLGLPLGSLFTSCTNGHGSNKTDLDFKDFSFNLLKKWCDGMIAIQIDKPEDPKLHGLMECPACEVVHARLQDAVYPMFYMAKATGDKKYVKAGINAFEWAEANVSLPDGSWTNDLNPKSWNGTTVFGAIALAETLKHHGDLLDEDRKDQWTKRLSKATDFIIKKFPKVDATNVNYGGTNIYALYLIGDLLDEPKYISKSKALAEEIKTYFTNPNGLLYGEIKPSAHKLSAKGLPGVDLGYNVEETLNSLALYAHETKDKELLKLVTKSLNSHLQFMMPDGGWDNSWGTRMFKWTYWGSRTCDGCQPAYSILANSNPSFGTAVIRNTELLDRCTDNGLLHGGMHYVSHGIKPCLHHTFTHAKSLAYMLDNWSHLPNINDKTPLPRAASEGIDYFEELDTVLVSRGNWRATVTAYDAEYYHKKDLRQATGASLSTLYHNKLGLICAASLAVYRQMEPLNQQDAPGKDIALTPRIETFSNNVWYTNLFDLEASFNTKNDDYLVAVEGAVQLKNESRQKVKDTASNFKIDYQFTSDYLRIIAETDQEIEKKTAFVLPIISPNDEIVDQPQPNILTVKKSGGLLKITSNVPIKVRATEKNRTFNMVPGVEAIPLDLFFDKAQKTIEIKVEVV</sequence>
<dbReference type="Pfam" id="PF25840">
    <property type="entry name" value="Ulvan_lyase_N"/>
    <property type="match status" value="1"/>
</dbReference>
<evidence type="ECO:0000313" key="3">
    <source>
        <dbReference type="EMBL" id="QWG05404.1"/>
    </source>
</evidence>
<dbReference type="Pfam" id="PF25841">
    <property type="entry name" value="Ulvan_lyase_C"/>
    <property type="match status" value="1"/>
</dbReference>
<keyword evidence="4" id="KW-1185">Reference proteome</keyword>
<dbReference type="InterPro" id="IPR058908">
    <property type="entry name" value="P29_C"/>
</dbReference>
<gene>
    <name evidence="3" type="ORF">KMW28_23580</name>
</gene>
<name>A0AAX1ND12_9BACT</name>
<dbReference type="SUPFAM" id="SSF48230">
    <property type="entry name" value="Chondroitin AC/alginate lyase"/>
    <property type="match status" value="1"/>
</dbReference>